<organism evidence="1 2">
    <name type="scientific">Sphagnum troendelagicum</name>
    <dbReference type="NCBI Taxonomy" id="128251"/>
    <lineage>
        <taxon>Eukaryota</taxon>
        <taxon>Viridiplantae</taxon>
        <taxon>Streptophyta</taxon>
        <taxon>Embryophyta</taxon>
        <taxon>Bryophyta</taxon>
        <taxon>Sphagnophytina</taxon>
        <taxon>Sphagnopsida</taxon>
        <taxon>Sphagnales</taxon>
        <taxon>Sphagnaceae</taxon>
        <taxon>Sphagnum</taxon>
    </lineage>
</organism>
<name>A0ABP0T7V1_9BRYO</name>
<keyword evidence="2" id="KW-1185">Reference proteome</keyword>
<dbReference type="Proteomes" id="UP001497512">
    <property type="component" value="Chromosome 1"/>
</dbReference>
<evidence type="ECO:0000313" key="2">
    <source>
        <dbReference type="Proteomes" id="UP001497512"/>
    </source>
</evidence>
<accession>A0ABP0T7V1</accession>
<protein>
    <recommendedName>
        <fullName evidence="3">Transposase</fullName>
    </recommendedName>
</protein>
<sequence length="121" mass="13319">MKQLYKRKKRAYDVLKAKQLCGLAKADPAAFWKRYRKRTEGVNGITSEALRDGFQQLLQPPAAPATVGAVIGAAIQAQVASFPPNGIDCEQLNVDITLVKVQQAFKKLKRHKATSIDGIKL</sequence>
<evidence type="ECO:0000313" key="1">
    <source>
        <dbReference type="EMBL" id="CAK9189575.1"/>
    </source>
</evidence>
<reference evidence="1 2" key="1">
    <citation type="submission" date="2024-02" db="EMBL/GenBank/DDBJ databases">
        <authorList>
            <consortium name="ELIXIR-Norway"/>
            <consortium name="Elixir Norway"/>
        </authorList>
    </citation>
    <scope>NUCLEOTIDE SEQUENCE [LARGE SCALE GENOMIC DNA]</scope>
</reference>
<evidence type="ECO:0008006" key="3">
    <source>
        <dbReference type="Google" id="ProtNLM"/>
    </source>
</evidence>
<gene>
    <name evidence="1" type="ORF">CSSPTR1EN2_LOCUS226</name>
</gene>
<dbReference type="EMBL" id="OZ019893">
    <property type="protein sequence ID" value="CAK9189575.1"/>
    <property type="molecule type" value="Genomic_DNA"/>
</dbReference>
<proteinExistence type="predicted"/>